<evidence type="ECO:0000256" key="3">
    <source>
        <dbReference type="ARBA" id="ARBA00023237"/>
    </source>
</evidence>
<evidence type="ECO:0000256" key="5">
    <source>
        <dbReference type="SAM" id="SignalP"/>
    </source>
</evidence>
<keyword evidence="2 4" id="KW-0472">Membrane</keyword>
<protein>
    <submittedName>
        <fullName evidence="8">TonB-dependent receptor</fullName>
    </submittedName>
</protein>
<dbReference type="Gene3D" id="2.60.40.1120">
    <property type="entry name" value="Carboxypeptidase-like, regulatory domain"/>
    <property type="match status" value="1"/>
</dbReference>
<dbReference type="Gene3D" id="2.40.170.20">
    <property type="entry name" value="TonB-dependent receptor, beta-barrel domain"/>
    <property type="match status" value="1"/>
</dbReference>
<dbReference type="Pfam" id="PF07715">
    <property type="entry name" value="Plug"/>
    <property type="match status" value="1"/>
</dbReference>
<dbReference type="PANTHER" id="PTHR40980">
    <property type="entry name" value="PLUG DOMAIN-CONTAINING PROTEIN"/>
    <property type="match status" value="1"/>
</dbReference>
<comment type="subcellular location">
    <subcellularLocation>
        <location evidence="1 4">Cell outer membrane</location>
    </subcellularLocation>
</comment>
<dbReference type="InterPro" id="IPR012910">
    <property type="entry name" value="Plug_dom"/>
</dbReference>
<reference evidence="8 9" key="1">
    <citation type="submission" date="2020-02" db="EMBL/GenBank/DDBJ databases">
        <title>Aliifodinibius halophilus 2W32, complete genome.</title>
        <authorList>
            <person name="Li Y."/>
            <person name="Wu S."/>
        </authorList>
    </citation>
    <scope>NUCLEOTIDE SEQUENCE [LARGE SCALE GENOMIC DNA]</scope>
    <source>
        <strain evidence="8 9">2W32</strain>
    </source>
</reference>
<dbReference type="EMBL" id="JAALLS010000005">
    <property type="protein sequence ID" value="NGP87748.1"/>
    <property type="molecule type" value="Genomic_DNA"/>
</dbReference>
<dbReference type="RefSeq" id="WP_165266793.1">
    <property type="nucleotide sequence ID" value="NZ_JAALLS010000005.1"/>
</dbReference>
<dbReference type="Pfam" id="PF00593">
    <property type="entry name" value="TonB_dep_Rec_b-barrel"/>
    <property type="match status" value="1"/>
</dbReference>
<evidence type="ECO:0000259" key="7">
    <source>
        <dbReference type="Pfam" id="PF07715"/>
    </source>
</evidence>
<comment type="similarity">
    <text evidence="4">Belongs to the TonB-dependent receptor family.</text>
</comment>
<dbReference type="Proteomes" id="UP000479132">
    <property type="component" value="Unassembled WGS sequence"/>
</dbReference>
<dbReference type="InterPro" id="IPR008969">
    <property type="entry name" value="CarboxyPept-like_regulatory"/>
</dbReference>
<keyword evidence="4" id="KW-0798">TonB box</keyword>
<evidence type="ECO:0000313" key="9">
    <source>
        <dbReference type="Proteomes" id="UP000479132"/>
    </source>
</evidence>
<dbReference type="InterPro" id="IPR037066">
    <property type="entry name" value="Plug_dom_sf"/>
</dbReference>
<dbReference type="InterPro" id="IPR036942">
    <property type="entry name" value="Beta-barrel_TonB_sf"/>
</dbReference>
<dbReference type="SUPFAM" id="SSF49464">
    <property type="entry name" value="Carboxypeptidase regulatory domain-like"/>
    <property type="match status" value="1"/>
</dbReference>
<organism evidence="8 9">
    <name type="scientific">Fodinibius halophilus</name>
    <dbReference type="NCBI Taxonomy" id="1736908"/>
    <lineage>
        <taxon>Bacteria</taxon>
        <taxon>Pseudomonadati</taxon>
        <taxon>Balneolota</taxon>
        <taxon>Balneolia</taxon>
        <taxon>Balneolales</taxon>
        <taxon>Balneolaceae</taxon>
        <taxon>Fodinibius</taxon>
    </lineage>
</organism>
<dbReference type="PANTHER" id="PTHR40980:SF5">
    <property type="entry name" value="TONB-DEPENDENT RECEPTOR"/>
    <property type="match status" value="1"/>
</dbReference>
<evidence type="ECO:0000256" key="4">
    <source>
        <dbReference type="RuleBase" id="RU003357"/>
    </source>
</evidence>
<keyword evidence="8" id="KW-0675">Receptor</keyword>
<feature type="signal peptide" evidence="5">
    <location>
        <begin position="1"/>
        <end position="29"/>
    </location>
</feature>
<dbReference type="GO" id="GO:0009279">
    <property type="term" value="C:cell outer membrane"/>
    <property type="evidence" value="ECO:0007669"/>
    <property type="project" value="UniProtKB-SubCell"/>
</dbReference>
<dbReference type="InterPro" id="IPR000531">
    <property type="entry name" value="Beta-barrel_TonB"/>
</dbReference>
<feature type="domain" description="TonB-dependent receptor plug" evidence="7">
    <location>
        <begin position="153"/>
        <end position="237"/>
    </location>
</feature>
<dbReference type="Gene3D" id="2.170.130.10">
    <property type="entry name" value="TonB-dependent receptor, plug domain"/>
    <property type="match status" value="1"/>
</dbReference>
<evidence type="ECO:0000256" key="1">
    <source>
        <dbReference type="ARBA" id="ARBA00004442"/>
    </source>
</evidence>
<keyword evidence="3" id="KW-0998">Cell outer membrane</keyword>
<keyword evidence="9" id="KW-1185">Reference proteome</keyword>
<comment type="caution">
    <text evidence="8">The sequence shown here is derived from an EMBL/GenBank/DDBJ whole genome shotgun (WGS) entry which is preliminary data.</text>
</comment>
<dbReference type="Pfam" id="PF13715">
    <property type="entry name" value="CarbopepD_reg_2"/>
    <property type="match status" value="1"/>
</dbReference>
<feature type="chain" id="PRO_5026998477" evidence="5">
    <location>
        <begin position="30"/>
        <end position="933"/>
    </location>
</feature>
<dbReference type="SUPFAM" id="SSF56935">
    <property type="entry name" value="Porins"/>
    <property type="match status" value="1"/>
</dbReference>
<evidence type="ECO:0000259" key="6">
    <source>
        <dbReference type="Pfam" id="PF00593"/>
    </source>
</evidence>
<keyword evidence="5" id="KW-0732">Signal</keyword>
<proteinExistence type="inferred from homology"/>
<evidence type="ECO:0000256" key="2">
    <source>
        <dbReference type="ARBA" id="ARBA00023136"/>
    </source>
</evidence>
<gene>
    <name evidence="8" type="ORF">G3569_05225</name>
</gene>
<dbReference type="AlphaFoldDB" id="A0A6M1SUY2"/>
<accession>A0A6M1SUY2</accession>
<evidence type="ECO:0000313" key="8">
    <source>
        <dbReference type="EMBL" id="NGP87748.1"/>
    </source>
</evidence>
<sequence>MNTLKLTILRKSATIVFVALFCFVSVGNAQMNNKADNGKIVGKVVDAKTGEAIIGANVSITGTTKGAATDLDGKYAIRDVAPGFYSITVSYISYAKKTITGVEVGSGQKTKLNITLQPETIGLEEVKVTARASSNNEAGLLSIQRKAVAVQDGLSSEFLGKTGDGNVASAMKRVTGVSLVNGNDVYVRGLGNRYSNIQLNGAQVPSTSPTEKEAPVDLVGSGLVDNVVVQKTFTPDQSGEFSGGSVQITTSEFPDAENLTLSYSTSLNTISAFNDMLYSPGSATDFIGFDSGKRALPSMVKGDRLTTTKGQARFANQVHTDWTIRDSKKALPSQKIGVSYANQYNQDKMPIGLVANFNYKYDRQYKPAETLNQLQTASENTASYISKFEKSTGTENVKLGGMMNLFIKPNDVTKIGFKNLYSNSLENSGSILTGSYYNYQNSTPRQTVSSFDRKAIFATAIEFDTYIERLYSSRISANINYSRAERDQPDRRTTLYNDRTTDDVVNYKINLGSSEGGNTHYFANQEDNNYSAEVDYELKPFPFLKVKAGGSGMIKERSFDARRFTYVDNPDFSAPAYPEEDKNADPSIALRPELVENEVLEIRENTVPDDSYIGDQTLWAGYLSTVWTALKNTTLEVGARVEISDQEVSYEEPISNSSGEQLVQISNVENTDFLPAVNLSYSLSDKTNLRGAFSQTLARPDFREISNFSFTDFIGGEKLIGNPKLKRTKITNYDLRFETYPDIGELFALSVFYKDFQNPIEKIYRPIFERAEIKFVNGKEAQLYGLEVEGRKNVLPELQLVANASFIFSETTVKKKDVDRVANEARPMFGQSPYTVNFGAYYSILEWNLDLSANYNTFGKRIVTIGNSLHPDDEYEKPFHNLSLKADYRAGSTTLSFSVSNLLNDTKTYEQGGFVTYKYKPGLTFDFGLKLSF</sequence>
<feature type="domain" description="TonB-dependent receptor-like beta-barrel" evidence="6">
    <location>
        <begin position="428"/>
        <end position="902"/>
    </location>
</feature>
<name>A0A6M1SUY2_9BACT</name>